<dbReference type="SFLD" id="SFLDG01066">
    <property type="entry name" value="organic_radical-activating_enz"/>
    <property type="match status" value="1"/>
</dbReference>
<evidence type="ECO:0000256" key="6">
    <source>
        <dbReference type="ARBA" id="ARBA00023014"/>
    </source>
</evidence>
<dbReference type="PANTHER" id="PTHR30352">
    <property type="entry name" value="PYRUVATE FORMATE-LYASE-ACTIVATING ENZYME"/>
    <property type="match status" value="1"/>
</dbReference>
<dbReference type="PANTHER" id="PTHR30352:SF4">
    <property type="entry name" value="PYRUVATE FORMATE-LYASE 2-ACTIVATING ENZYME"/>
    <property type="match status" value="1"/>
</dbReference>
<keyword evidence="4" id="KW-0479">Metal-binding</keyword>
<keyword evidence="6" id="KW-0411">Iron-sulfur</keyword>
<dbReference type="InterPro" id="IPR058240">
    <property type="entry name" value="rSAM_sf"/>
</dbReference>
<keyword evidence="9" id="KW-1185">Reference proteome</keyword>
<dbReference type="SFLD" id="SFLDS00029">
    <property type="entry name" value="Radical_SAM"/>
    <property type="match status" value="1"/>
</dbReference>
<dbReference type="GO" id="GO:0051539">
    <property type="term" value="F:4 iron, 4 sulfur cluster binding"/>
    <property type="evidence" value="ECO:0007669"/>
    <property type="project" value="UniProtKB-KW"/>
</dbReference>
<protein>
    <submittedName>
        <fullName evidence="8">Radical SAM protein</fullName>
    </submittedName>
</protein>
<dbReference type="GO" id="GO:0046872">
    <property type="term" value="F:metal ion binding"/>
    <property type="evidence" value="ECO:0007669"/>
    <property type="project" value="UniProtKB-KW"/>
</dbReference>
<sequence length="237" mass="26571">MQIFQKGFNYSQDGPGNRLVYHLTGCNMRCPWCSNPECMETGGENLSPEEIYSEALSCRALFFDGGGVTFTGGEPTLQFEELKTALILLKKAGISAAIESNATHPRLAELFPLLDALILDFKHWDDGAHFAATGQHNRAVKENLCAAFSLHPNLLVRTVLIKGFNDTQNDAEAFAAFYRKNGGERAKFEFLPYHEYGKAKWKKCGREYAVTDAFVSEQTVQTYAEIYRQNHLNVVKT</sequence>
<evidence type="ECO:0000256" key="3">
    <source>
        <dbReference type="ARBA" id="ARBA00022691"/>
    </source>
</evidence>
<evidence type="ECO:0000313" key="9">
    <source>
        <dbReference type="Proteomes" id="UP000291269"/>
    </source>
</evidence>
<dbReference type="InterPro" id="IPR013785">
    <property type="entry name" value="Aldolase_TIM"/>
</dbReference>
<feature type="domain" description="Radical SAM core" evidence="7">
    <location>
        <begin position="12"/>
        <end position="233"/>
    </location>
</feature>
<keyword evidence="5" id="KW-0408">Iron</keyword>
<dbReference type="AlphaFoldDB" id="A0A4V1QVD7"/>
<evidence type="ECO:0000256" key="2">
    <source>
        <dbReference type="ARBA" id="ARBA00022485"/>
    </source>
</evidence>
<evidence type="ECO:0000256" key="5">
    <source>
        <dbReference type="ARBA" id="ARBA00023004"/>
    </source>
</evidence>
<dbReference type="GO" id="GO:0003824">
    <property type="term" value="F:catalytic activity"/>
    <property type="evidence" value="ECO:0007669"/>
    <property type="project" value="InterPro"/>
</dbReference>
<keyword evidence="3" id="KW-0949">S-adenosyl-L-methionine</keyword>
<comment type="caution">
    <text evidence="8">The sequence shown here is derived from an EMBL/GenBank/DDBJ whole genome shotgun (WGS) entry which is preliminary data.</text>
</comment>
<evidence type="ECO:0000313" key="8">
    <source>
        <dbReference type="EMBL" id="RXZ62296.1"/>
    </source>
</evidence>
<accession>A0A4V1QVD7</accession>
<gene>
    <name evidence="8" type="ORF">ESZ91_07840</name>
</gene>
<evidence type="ECO:0000256" key="4">
    <source>
        <dbReference type="ARBA" id="ARBA00022723"/>
    </source>
</evidence>
<dbReference type="OrthoDB" id="1928218at2"/>
<reference evidence="8 9" key="1">
    <citation type="journal article" date="2019" name="Gut">
        <title>Antibiotics-induced monodominance of a novel gut bacterial order.</title>
        <authorList>
            <person name="Hildebrand F."/>
            <person name="Moitinho-Silva L."/>
            <person name="Blasche S."/>
            <person name="Jahn M.T."/>
            <person name="Gossmann T.I."/>
            <person name="Heuerta-Cepas J."/>
            <person name="Hercog R."/>
            <person name="Luetge M."/>
            <person name="Bahram M."/>
            <person name="Pryszlak A."/>
            <person name="Alves R.J."/>
            <person name="Waszak S.M."/>
            <person name="Zhu A."/>
            <person name="Ye L."/>
            <person name="Costea P.I."/>
            <person name="Aalvink S."/>
            <person name="Belzer C."/>
            <person name="Forslund S.K."/>
            <person name="Sunagawa S."/>
            <person name="Hentschel U."/>
            <person name="Merten C."/>
            <person name="Patil K.R."/>
            <person name="Benes V."/>
            <person name="Bork P."/>
        </authorList>
    </citation>
    <scope>NUCLEOTIDE SEQUENCE [LARGE SCALE GENOMIC DNA]</scope>
    <source>
        <strain evidence="8 9">HDS1380</strain>
    </source>
</reference>
<proteinExistence type="predicted"/>
<dbReference type="InterPro" id="IPR034457">
    <property type="entry name" value="Organic_radical-activating"/>
</dbReference>
<dbReference type="SUPFAM" id="SSF102114">
    <property type="entry name" value="Radical SAM enzymes"/>
    <property type="match status" value="1"/>
</dbReference>
<dbReference type="RefSeq" id="WP_129225868.1">
    <property type="nucleotide sequence ID" value="NZ_SDOZ01000002.1"/>
</dbReference>
<comment type="cofactor">
    <cofactor evidence="1">
        <name>[4Fe-4S] cluster</name>
        <dbReference type="ChEBI" id="CHEBI:49883"/>
    </cofactor>
</comment>
<organism evidence="8 9">
    <name type="scientific">Candidatus Borkfalkia ceftriaxoniphila</name>
    <dbReference type="NCBI Taxonomy" id="2508949"/>
    <lineage>
        <taxon>Bacteria</taxon>
        <taxon>Bacillati</taxon>
        <taxon>Bacillota</taxon>
        <taxon>Clostridia</taxon>
        <taxon>Christensenellales</taxon>
        <taxon>Christensenellaceae</taxon>
        <taxon>Candidatus Borkfalkia</taxon>
    </lineage>
</organism>
<evidence type="ECO:0000256" key="1">
    <source>
        <dbReference type="ARBA" id="ARBA00001966"/>
    </source>
</evidence>
<dbReference type="Proteomes" id="UP000291269">
    <property type="component" value="Unassembled WGS sequence"/>
</dbReference>
<dbReference type="EMBL" id="SDOZ01000002">
    <property type="protein sequence ID" value="RXZ62296.1"/>
    <property type="molecule type" value="Genomic_DNA"/>
</dbReference>
<dbReference type="Pfam" id="PF04055">
    <property type="entry name" value="Radical_SAM"/>
    <property type="match status" value="1"/>
</dbReference>
<evidence type="ECO:0000259" key="7">
    <source>
        <dbReference type="PROSITE" id="PS51918"/>
    </source>
</evidence>
<name>A0A4V1QVD7_9FIRM</name>
<dbReference type="Gene3D" id="3.20.20.70">
    <property type="entry name" value="Aldolase class I"/>
    <property type="match status" value="1"/>
</dbReference>
<dbReference type="InterPro" id="IPR007197">
    <property type="entry name" value="rSAM"/>
</dbReference>
<dbReference type="CDD" id="cd01335">
    <property type="entry name" value="Radical_SAM"/>
    <property type="match status" value="1"/>
</dbReference>
<keyword evidence="2" id="KW-0004">4Fe-4S</keyword>
<dbReference type="PROSITE" id="PS51918">
    <property type="entry name" value="RADICAL_SAM"/>
    <property type="match status" value="1"/>
</dbReference>